<dbReference type="InterPro" id="IPR020519">
    <property type="entry name" value="DIPK2A/B"/>
</dbReference>
<dbReference type="Pfam" id="PF12260">
    <property type="entry name" value="PIP49_C"/>
    <property type="match status" value="1"/>
</dbReference>
<dbReference type="Ensembl" id="ENSSFOT00015012048.2">
    <property type="protein sequence ID" value="ENSSFOP00015011895.2"/>
    <property type="gene ID" value="ENSSFOG00015007695.2"/>
</dbReference>
<evidence type="ECO:0000313" key="8">
    <source>
        <dbReference type="Proteomes" id="UP000694397"/>
    </source>
</evidence>
<protein>
    <submittedName>
        <fullName evidence="7">Divergent protein kinase domain 2B</fullName>
    </submittedName>
</protein>
<dbReference type="GeneTree" id="ENSGT00520000055625"/>
<organism evidence="7 8">
    <name type="scientific">Scleropages formosus</name>
    <name type="common">Asian bonytongue</name>
    <name type="synonym">Osteoglossum formosum</name>
    <dbReference type="NCBI Taxonomy" id="113540"/>
    <lineage>
        <taxon>Eukaryota</taxon>
        <taxon>Metazoa</taxon>
        <taxon>Chordata</taxon>
        <taxon>Craniata</taxon>
        <taxon>Vertebrata</taxon>
        <taxon>Euteleostomi</taxon>
        <taxon>Actinopterygii</taxon>
        <taxon>Neopterygii</taxon>
        <taxon>Teleostei</taxon>
        <taxon>Osteoglossocephala</taxon>
        <taxon>Osteoglossomorpha</taxon>
        <taxon>Osteoglossiformes</taxon>
        <taxon>Osteoglossidae</taxon>
        <taxon>Scleropages</taxon>
    </lineage>
</organism>
<evidence type="ECO:0000256" key="5">
    <source>
        <dbReference type="SAM" id="SignalP"/>
    </source>
</evidence>
<dbReference type="AlphaFoldDB" id="A0A8C9RF86"/>
<evidence type="ECO:0000256" key="2">
    <source>
        <dbReference type="ARBA" id="ARBA00006338"/>
    </source>
</evidence>
<dbReference type="PANTHER" id="PTHR32073:SF8">
    <property type="entry name" value="DIVERGENT PROTEIN KINASE DOMAIN 2B"/>
    <property type="match status" value="1"/>
</dbReference>
<feature type="chain" id="PRO_5034413852" evidence="5">
    <location>
        <begin position="30"/>
        <end position="421"/>
    </location>
</feature>
<reference evidence="7" key="3">
    <citation type="submission" date="2025-09" db="UniProtKB">
        <authorList>
            <consortium name="Ensembl"/>
        </authorList>
    </citation>
    <scope>IDENTIFICATION</scope>
</reference>
<dbReference type="GO" id="GO:0005576">
    <property type="term" value="C:extracellular region"/>
    <property type="evidence" value="ECO:0007669"/>
    <property type="project" value="UniProtKB-SubCell"/>
</dbReference>
<comment type="subcellular location">
    <subcellularLocation>
        <location evidence="1">Secreted</location>
    </subcellularLocation>
</comment>
<comment type="similarity">
    <text evidence="2">Belongs to the DIPK family.</text>
</comment>
<proteinExistence type="inferred from homology"/>
<keyword evidence="8" id="KW-1185">Reference proteome</keyword>
<evidence type="ECO:0000256" key="1">
    <source>
        <dbReference type="ARBA" id="ARBA00004613"/>
    </source>
</evidence>
<feature type="domain" description="FAM69 protein-kinase" evidence="6">
    <location>
        <begin position="202"/>
        <end position="379"/>
    </location>
</feature>
<keyword evidence="4 5" id="KW-0732">Signal</keyword>
<keyword evidence="3" id="KW-0964">Secreted</keyword>
<sequence length="421" mass="47192">MTAGGPQRLLMEFGALWWALAGMVSLAASATPPSLKKEYSFGRSFLGLDKCNACVGTSICKKFFKEEIRFEKWPSPRLQLPPINESTYLGYCTDSTESWRPAVLSRLIPHELHELSDRSICESVGREPTCSIEAVLRATPRFQSWAQSDLLLPHLVQGLASPMLRCPSQRLLDRIVRRYTEVTDVGSILMKHFSERDKLRLLYTLAVNQHPLVLQMFPGTEGWPFPRYQGSCGRVIVHAGTRPLADLFGGALATRADAAYQLLHMAESLRTNSLHFNLYYTHVADDMFATFEDGRVVIVDASAIGIIDRLEELPQKAEPERDHTDIFSCLGLSCKRALPCSSVRPSQSIMLLCQHPLPRLLLPQDLQGEARHLLGICADPAQSDWSILAAASKLMDVLRPLRPCSPRLSYRYPECTYSSQF</sequence>
<evidence type="ECO:0000259" key="6">
    <source>
        <dbReference type="Pfam" id="PF12260"/>
    </source>
</evidence>
<reference evidence="7 8" key="1">
    <citation type="submission" date="2019-04" db="EMBL/GenBank/DDBJ databases">
        <authorList>
            <consortium name="Wellcome Sanger Institute Data Sharing"/>
        </authorList>
    </citation>
    <scope>NUCLEOTIDE SEQUENCE [LARGE SCALE GENOMIC DNA]</scope>
</reference>
<name>A0A8C9RF86_SCLFO</name>
<evidence type="ECO:0000313" key="7">
    <source>
        <dbReference type="Ensembl" id="ENSSFOP00015011895.2"/>
    </source>
</evidence>
<dbReference type="GeneID" id="108933159"/>
<reference evidence="7" key="2">
    <citation type="submission" date="2025-08" db="UniProtKB">
        <authorList>
            <consortium name="Ensembl"/>
        </authorList>
    </citation>
    <scope>IDENTIFICATION</scope>
</reference>
<dbReference type="Proteomes" id="UP000694397">
    <property type="component" value="Chromosome 1"/>
</dbReference>
<accession>A0A8C9RF86</accession>
<evidence type="ECO:0000256" key="3">
    <source>
        <dbReference type="ARBA" id="ARBA00022525"/>
    </source>
</evidence>
<dbReference type="PANTHER" id="PTHR32073">
    <property type="entry name" value="GH11358P"/>
    <property type="match status" value="1"/>
</dbReference>
<dbReference type="RefSeq" id="XP_018605515.2">
    <property type="nucleotide sequence ID" value="XM_018749999.2"/>
</dbReference>
<gene>
    <name evidence="7" type="primary">DIPK2B</name>
    <name evidence="7" type="synonym">dipk2b</name>
</gene>
<dbReference type="InterPro" id="IPR022049">
    <property type="entry name" value="FAM69_kinase_dom"/>
</dbReference>
<dbReference type="OrthoDB" id="10035316at2759"/>
<evidence type="ECO:0000256" key="4">
    <source>
        <dbReference type="ARBA" id="ARBA00022729"/>
    </source>
</evidence>
<feature type="signal peptide" evidence="5">
    <location>
        <begin position="1"/>
        <end position="29"/>
    </location>
</feature>